<dbReference type="InterPro" id="IPR051541">
    <property type="entry name" value="PTS_SugarTrans_NitroReg"/>
</dbReference>
<comment type="caution">
    <text evidence="2">The sequence shown here is derived from an EMBL/GenBank/DDBJ whole genome shotgun (WGS) entry which is preliminary data.</text>
</comment>
<organism evidence="2">
    <name type="scientific">marine sediment metagenome</name>
    <dbReference type="NCBI Taxonomy" id="412755"/>
    <lineage>
        <taxon>unclassified sequences</taxon>
        <taxon>metagenomes</taxon>
        <taxon>ecological metagenomes</taxon>
    </lineage>
</organism>
<dbReference type="SUPFAM" id="SSF55804">
    <property type="entry name" value="Phoshotransferase/anion transport protein"/>
    <property type="match status" value="1"/>
</dbReference>
<protein>
    <recommendedName>
        <fullName evidence="1">PTS EIIA type-2 domain-containing protein</fullName>
    </recommendedName>
</protein>
<dbReference type="EMBL" id="BARV01041697">
    <property type="protein sequence ID" value="GAI53157.1"/>
    <property type="molecule type" value="Genomic_DNA"/>
</dbReference>
<dbReference type="PROSITE" id="PS51094">
    <property type="entry name" value="PTS_EIIA_TYPE_2"/>
    <property type="match status" value="1"/>
</dbReference>
<dbReference type="InterPro" id="IPR002178">
    <property type="entry name" value="PTS_EIIA_type-2_dom"/>
</dbReference>
<feature type="non-terminal residue" evidence="2">
    <location>
        <position position="1"/>
    </location>
</feature>
<dbReference type="PANTHER" id="PTHR47738">
    <property type="entry name" value="PTS SYSTEM FRUCTOSE-LIKE EIIA COMPONENT-RELATED"/>
    <property type="match status" value="1"/>
</dbReference>
<gene>
    <name evidence="2" type="ORF">S06H3_63007</name>
</gene>
<reference evidence="2" key="1">
    <citation type="journal article" date="2014" name="Front. Microbiol.">
        <title>High frequency of phylogenetically diverse reductive dehalogenase-homologous genes in deep subseafloor sedimentary metagenomes.</title>
        <authorList>
            <person name="Kawai M."/>
            <person name="Futagami T."/>
            <person name="Toyoda A."/>
            <person name="Takaki Y."/>
            <person name="Nishi S."/>
            <person name="Hori S."/>
            <person name="Arai W."/>
            <person name="Tsubouchi T."/>
            <person name="Morono Y."/>
            <person name="Uchiyama I."/>
            <person name="Ito T."/>
            <person name="Fujiyama A."/>
            <person name="Inagaki F."/>
            <person name="Takami H."/>
        </authorList>
    </citation>
    <scope>NUCLEOTIDE SEQUENCE</scope>
    <source>
        <strain evidence="2">Expedition CK06-06</strain>
    </source>
</reference>
<name>X1PA27_9ZZZZ</name>
<dbReference type="Gene3D" id="3.40.930.10">
    <property type="entry name" value="Mannitol-specific EII, Chain A"/>
    <property type="match status" value="1"/>
</dbReference>
<proteinExistence type="predicted"/>
<evidence type="ECO:0000259" key="1">
    <source>
        <dbReference type="PROSITE" id="PS51094"/>
    </source>
</evidence>
<accession>X1PA27</accession>
<feature type="domain" description="PTS EIIA type-2" evidence="1">
    <location>
        <begin position="1"/>
        <end position="79"/>
    </location>
</feature>
<sequence>QAVKDVVAAIGQSSAGIDFSALDKQLVYSVILLISPVDNPDNHLQAMENVFKHLQQEKFRKFLRQSQTAEQIEYLLREADENPSL</sequence>
<dbReference type="Pfam" id="PF00359">
    <property type="entry name" value="PTS_EIIA_2"/>
    <property type="match status" value="1"/>
</dbReference>
<dbReference type="PANTHER" id="PTHR47738:SF2">
    <property type="entry name" value="PTS SYSTEM FRUCTOSE-LIKE EIIA COMPONENT"/>
    <property type="match status" value="1"/>
</dbReference>
<evidence type="ECO:0000313" key="2">
    <source>
        <dbReference type="EMBL" id="GAI53157.1"/>
    </source>
</evidence>
<dbReference type="AlphaFoldDB" id="X1PA27"/>
<dbReference type="InterPro" id="IPR016152">
    <property type="entry name" value="PTrfase/Anion_transptr"/>
</dbReference>